<comment type="caution">
    <text evidence="1">The sequence shown here is derived from an EMBL/GenBank/DDBJ whole genome shotgun (WGS) entry which is preliminary data.</text>
</comment>
<proteinExistence type="predicted"/>
<dbReference type="EMBL" id="LXQA010450173">
    <property type="protein sequence ID" value="MCI52626.1"/>
    <property type="molecule type" value="Genomic_DNA"/>
</dbReference>
<reference evidence="1 2" key="1">
    <citation type="journal article" date="2018" name="Front. Plant Sci.">
        <title>Red Clover (Trifolium pratense) and Zigzag Clover (T. medium) - A Picture of Genomic Similarities and Differences.</title>
        <authorList>
            <person name="Dluhosova J."/>
            <person name="Istvanek J."/>
            <person name="Nedelnik J."/>
            <person name="Repkova J."/>
        </authorList>
    </citation>
    <scope>NUCLEOTIDE SEQUENCE [LARGE SCALE GENOMIC DNA]</scope>
    <source>
        <strain evidence="2">cv. 10/8</strain>
        <tissue evidence="1">Leaf</tissue>
    </source>
</reference>
<dbReference type="AlphaFoldDB" id="A0A392SXL3"/>
<name>A0A392SXL3_9FABA</name>
<evidence type="ECO:0000313" key="1">
    <source>
        <dbReference type="EMBL" id="MCI52626.1"/>
    </source>
</evidence>
<feature type="non-terminal residue" evidence="1">
    <location>
        <position position="1"/>
    </location>
</feature>
<evidence type="ECO:0000313" key="2">
    <source>
        <dbReference type="Proteomes" id="UP000265520"/>
    </source>
</evidence>
<accession>A0A392SXL3</accession>
<protein>
    <submittedName>
        <fullName evidence="1">Uncharacterized protein</fullName>
    </submittedName>
</protein>
<keyword evidence="2" id="KW-1185">Reference proteome</keyword>
<sequence length="19" mass="1950">VIVQPSALDAILSNPGIRS</sequence>
<organism evidence="1 2">
    <name type="scientific">Trifolium medium</name>
    <dbReference type="NCBI Taxonomy" id="97028"/>
    <lineage>
        <taxon>Eukaryota</taxon>
        <taxon>Viridiplantae</taxon>
        <taxon>Streptophyta</taxon>
        <taxon>Embryophyta</taxon>
        <taxon>Tracheophyta</taxon>
        <taxon>Spermatophyta</taxon>
        <taxon>Magnoliopsida</taxon>
        <taxon>eudicotyledons</taxon>
        <taxon>Gunneridae</taxon>
        <taxon>Pentapetalae</taxon>
        <taxon>rosids</taxon>
        <taxon>fabids</taxon>
        <taxon>Fabales</taxon>
        <taxon>Fabaceae</taxon>
        <taxon>Papilionoideae</taxon>
        <taxon>50 kb inversion clade</taxon>
        <taxon>NPAAA clade</taxon>
        <taxon>Hologalegina</taxon>
        <taxon>IRL clade</taxon>
        <taxon>Trifolieae</taxon>
        <taxon>Trifolium</taxon>
    </lineage>
</organism>
<dbReference type="Proteomes" id="UP000265520">
    <property type="component" value="Unassembled WGS sequence"/>
</dbReference>